<evidence type="ECO:0000256" key="7">
    <source>
        <dbReference type="ARBA" id="ARBA00023136"/>
    </source>
</evidence>
<evidence type="ECO:0000313" key="11">
    <source>
        <dbReference type="Proteomes" id="UP000037392"/>
    </source>
</evidence>
<gene>
    <name evidence="10" type="ORF">HMPREF9470_00806</name>
</gene>
<keyword evidence="3 8" id="KW-0813">Transport</keyword>
<feature type="domain" description="ABC transmembrane type-1" evidence="9">
    <location>
        <begin position="56"/>
        <end position="262"/>
    </location>
</feature>
<keyword evidence="5 8" id="KW-0812">Transmembrane</keyword>
<sequence length="277" mass="30184">MKKSSALIMLVPGLVILLVCLAIPLLRVLAPSIFSGDYPFSFYVDFFKDGYYLKIFLRTVKIAVITTAVCMLGGIPTAYFISRCQKKYRGLLLAASIFPMMTNSVIRSFAWINILGSNGIVNKFLLAAGFVDKPAKLLYTDFAIIIGSIYLFLPLMIVTVTGVMENIDDDMMEAAQSLGAARMEAFMKVIFPMSLPGIIVGGILVFTGTLTAYTTPQLLGGNSNMVMATLIYQRAMSVGDWTGASVIAFIMIVITLAVIKGFNALAARLDRRGENYA</sequence>
<dbReference type="PANTHER" id="PTHR42929">
    <property type="entry name" value="INNER MEMBRANE ABC TRANSPORTER PERMEASE PROTEIN YDCU-RELATED-RELATED"/>
    <property type="match status" value="1"/>
</dbReference>
<evidence type="ECO:0000256" key="3">
    <source>
        <dbReference type="ARBA" id="ARBA00022448"/>
    </source>
</evidence>
<evidence type="ECO:0000256" key="5">
    <source>
        <dbReference type="ARBA" id="ARBA00022692"/>
    </source>
</evidence>
<dbReference type="Gene3D" id="1.10.3720.10">
    <property type="entry name" value="MetI-like"/>
    <property type="match status" value="1"/>
</dbReference>
<comment type="caution">
    <text evidence="10">The sequence shown here is derived from an EMBL/GenBank/DDBJ whole genome shotgun (WGS) entry which is preliminary data.</text>
</comment>
<feature type="transmembrane region" description="Helical" evidence="8">
    <location>
        <begin position="59"/>
        <end position="79"/>
    </location>
</feature>
<dbReference type="PATRIC" id="fig|742734.4.peg.856"/>
<dbReference type="GO" id="GO:0005886">
    <property type="term" value="C:plasma membrane"/>
    <property type="evidence" value="ECO:0007669"/>
    <property type="project" value="UniProtKB-SubCell"/>
</dbReference>
<dbReference type="OrthoDB" id="9807047at2"/>
<name>A0A0J9CI57_9FIRM</name>
<feature type="transmembrane region" description="Helical" evidence="8">
    <location>
        <begin position="142"/>
        <end position="164"/>
    </location>
</feature>
<evidence type="ECO:0000256" key="2">
    <source>
        <dbReference type="ARBA" id="ARBA00007069"/>
    </source>
</evidence>
<evidence type="ECO:0000256" key="8">
    <source>
        <dbReference type="RuleBase" id="RU363032"/>
    </source>
</evidence>
<protein>
    <recommendedName>
        <fullName evidence="9">ABC transmembrane type-1 domain-containing protein</fullName>
    </recommendedName>
</protein>
<evidence type="ECO:0000259" key="9">
    <source>
        <dbReference type="PROSITE" id="PS50928"/>
    </source>
</evidence>
<dbReference type="PROSITE" id="PS50928">
    <property type="entry name" value="ABC_TM1"/>
    <property type="match status" value="1"/>
</dbReference>
<dbReference type="AlphaFoldDB" id="A0A0J9CI57"/>
<keyword evidence="4" id="KW-1003">Cell membrane</keyword>
<proteinExistence type="inferred from homology"/>
<dbReference type="RefSeq" id="WP_045091577.1">
    <property type="nucleotide sequence ID" value="NZ_KQ235875.1"/>
</dbReference>
<comment type="subcellular location">
    <subcellularLocation>
        <location evidence="1 8">Cell membrane</location>
        <topology evidence="1 8">Multi-pass membrane protein</topology>
    </subcellularLocation>
</comment>
<dbReference type="Proteomes" id="UP000037392">
    <property type="component" value="Unassembled WGS sequence"/>
</dbReference>
<dbReference type="EMBL" id="ADLK01000002">
    <property type="protein sequence ID" value="KMW24041.1"/>
    <property type="molecule type" value="Genomic_DNA"/>
</dbReference>
<keyword evidence="6 8" id="KW-1133">Transmembrane helix</keyword>
<evidence type="ECO:0000313" key="10">
    <source>
        <dbReference type="EMBL" id="KMW24041.1"/>
    </source>
</evidence>
<dbReference type="InterPro" id="IPR035906">
    <property type="entry name" value="MetI-like_sf"/>
</dbReference>
<dbReference type="Pfam" id="PF00528">
    <property type="entry name" value="BPD_transp_1"/>
    <property type="match status" value="1"/>
</dbReference>
<feature type="transmembrane region" description="Helical" evidence="8">
    <location>
        <begin position="185"/>
        <end position="206"/>
    </location>
</feature>
<accession>A0A0J9CI57</accession>
<dbReference type="GO" id="GO:0055085">
    <property type="term" value="P:transmembrane transport"/>
    <property type="evidence" value="ECO:0007669"/>
    <property type="project" value="InterPro"/>
</dbReference>
<reference evidence="10 11" key="1">
    <citation type="submission" date="2011-04" db="EMBL/GenBank/DDBJ databases">
        <title>The Genome Sequence of Clostridium citroniae WAL-19142.</title>
        <authorList>
            <consortium name="The Broad Institute Genome Sequencing Platform"/>
            <person name="Earl A."/>
            <person name="Ward D."/>
            <person name="Feldgarden M."/>
            <person name="Gevers D."/>
            <person name="Warren Y.A."/>
            <person name="Tyrrell K.L."/>
            <person name="Citron D.M."/>
            <person name="Goldstein E.J."/>
            <person name="Daigneault M."/>
            <person name="Allen-Vercoe E."/>
            <person name="Young S.K."/>
            <person name="Zeng Q."/>
            <person name="Gargeya S."/>
            <person name="Fitzgerald M."/>
            <person name="Haas B."/>
            <person name="Abouelleil A."/>
            <person name="Alvarado L."/>
            <person name="Arachchi H.M."/>
            <person name="Berlin A."/>
            <person name="Brown A."/>
            <person name="Chapman S.B."/>
            <person name="Chen Z."/>
            <person name="Dunbar C."/>
            <person name="Freedman E."/>
            <person name="Gearin G."/>
            <person name="Gellesch M."/>
            <person name="Goldberg J."/>
            <person name="Griggs A."/>
            <person name="Gujja S."/>
            <person name="Heilman E.R."/>
            <person name="Heiman D."/>
            <person name="Howarth C."/>
            <person name="Larson L."/>
            <person name="Lui A."/>
            <person name="MacDonald P.J."/>
            <person name="Mehta T."/>
            <person name="Montmayeur A."/>
            <person name="Murphy C."/>
            <person name="Neiman D."/>
            <person name="Pearson M."/>
            <person name="Priest M."/>
            <person name="Roberts A."/>
            <person name="Saif S."/>
            <person name="Shea T."/>
            <person name="Shenoy N."/>
            <person name="Sisk P."/>
            <person name="Stolte C."/>
            <person name="Sykes S."/>
            <person name="White J."/>
            <person name="Yandava C."/>
            <person name="Wortman J."/>
            <person name="Nusbaum C."/>
            <person name="Birren B."/>
        </authorList>
    </citation>
    <scope>NUCLEOTIDE SEQUENCE [LARGE SCALE GENOMIC DNA]</scope>
    <source>
        <strain evidence="10 11">WAL-19142</strain>
    </source>
</reference>
<dbReference type="SUPFAM" id="SSF161098">
    <property type="entry name" value="MetI-like"/>
    <property type="match status" value="1"/>
</dbReference>
<comment type="similarity">
    <text evidence="2">Belongs to the binding-protein-dependent transport system permease family. CysTW subfamily.</text>
</comment>
<dbReference type="PANTHER" id="PTHR42929:SF1">
    <property type="entry name" value="INNER MEMBRANE ABC TRANSPORTER PERMEASE PROTEIN YDCU-RELATED"/>
    <property type="match status" value="1"/>
</dbReference>
<evidence type="ECO:0000256" key="1">
    <source>
        <dbReference type="ARBA" id="ARBA00004651"/>
    </source>
</evidence>
<dbReference type="GeneID" id="93166517"/>
<dbReference type="CDD" id="cd06261">
    <property type="entry name" value="TM_PBP2"/>
    <property type="match status" value="1"/>
</dbReference>
<evidence type="ECO:0000256" key="6">
    <source>
        <dbReference type="ARBA" id="ARBA00022989"/>
    </source>
</evidence>
<dbReference type="InterPro" id="IPR000515">
    <property type="entry name" value="MetI-like"/>
</dbReference>
<keyword evidence="7 8" id="KW-0472">Membrane</keyword>
<evidence type="ECO:0000256" key="4">
    <source>
        <dbReference type="ARBA" id="ARBA00022475"/>
    </source>
</evidence>
<organism evidence="10 11">
    <name type="scientific">[Clostridium] citroniae WAL-19142</name>
    <dbReference type="NCBI Taxonomy" id="742734"/>
    <lineage>
        <taxon>Bacteria</taxon>
        <taxon>Bacillati</taxon>
        <taxon>Bacillota</taxon>
        <taxon>Clostridia</taxon>
        <taxon>Lachnospirales</taxon>
        <taxon>Lachnospiraceae</taxon>
        <taxon>Enterocloster</taxon>
    </lineage>
</organism>
<feature type="transmembrane region" description="Helical" evidence="8">
    <location>
        <begin position="241"/>
        <end position="262"/>
    </location>
</feature>